<dbReference type="Gene3D" id="3.30.2310.20">
    <property type="entry name" value="RelE-like"/>
    <property type="match status" value="1"/>
</dbReference>
<keyword evidence="4" id="KW-1185">Reference proteome</keyword>
<dbReference type="EMBL" id="CP067138">
    <property type="protein sequence ID" value="WCR09223.1"/>
    <property type="molecule type" value="Genomic_DNA"/>
</dbReference>
<name>A0ABY7SQH3_9RHOB</name>
<dbReference type="InterPro" id="IPR007712">
    <property type="entry name" value="RelE/ParE_toxin"/>
</dbReference>
<protein>
    <submittedName>
        <fullName evidence="3">Type II toxin-antitoxin system RelE/ParE family toxin</fullName>
    </submittedName>
</protein>
<evidence type="ECO:0000313" key="3">
    <source>
        <dbReference type="EMBL" id="WCR09223.1"/>
    </source>
</evidence>
<evidence type="ECO:0000256" key="1">
    <source>
        <dbReference type="ARBA" id="ARBA00006226"/>
    </source>
</evidence>
<dbReference type="PANTHER" id="PTHR33755">
    <property type="entry name" value="TOXIN PARE1-RELATED"/>
    <property type="match status" value="1"/>
</dbReference>
<dbReference type="RefSeq" id="WP_271886942.1">
    <property type="nucleotide sequence ID" value="NZ_CP067138.1"/>
</dbReference>
<evidence type="ECO:0000256" key="2">
    <source>
        <dbReference type="ARBA" id="ARBA00022649"/>
    </source>
</evidence>
<sequence length="102" mass="10932">MSRPVRWSTDALADLADQIAYIAADNPAAARRVADAIDRAALALGDMPTGRPGRVTGTYEKSVTGLSYILAYAITQTGGAEEIAIVRVIHTSRDWSAETWPD</sequence>
<dbReference type="Proteomes" id="UP001219349">
    <property type="component" value="Plasmid p7465"/>
</dbReference>
<geneLocation type="plasmid" evidence="3 4">
    <name>p7465</name>
</geneLocation>
<dbReference type="Pfam" id="PF05016">
    <property type="entry name" value="ParE_toxin"/>
    <property type="match status" value="1"/>
</dbReference>
<organism evidence="3 4">
    <name type="scientific">Paracoccus fistulariae</name>
    <dbReference type="NCBI Taxonomy" id="658446"/>
    <lineage>
        <taxon>Bacteria</taxon>
        <taxon>Pseudomonadati</taxon>
        <taxon>Pseudomonadota</taxon>
        <taxon>Alphaproteobacteria</taxon>
        <taxon>Rhodobacterales</taxon>
        <taxon>Paracoccaceae</taxon>
        <taxon>Paracoccus</taxon>
    </lineage>
</organism>
<comment type="similarity">
    <text evidence="1">Belongs to the RelE toxin family.</text>
</comment>
<proteinExistence type="inferred from homology"/>
<dbReference type="InterPro" id="IPR051803">
    <property type="entry name" value="TA_system_RelE-like_toxin"/>
</dbReference>
<evidence type="ECO:0000313" key="4">
    <source>
        <dbReference type="Proteomes" id="UP001219349"/>
    </source>
</evidence>
<reference evidence="3 4" key="1">
    <citation type="submission" date="2021-01" db="EMBL/GenBank/DDBJ databases">
        <title>Biogeographic distribution of Paracoccus.</title>
        <authorList>
            <person name="Hollensteiner J."/>
            <person name="Leineberger J."/>
            <person name="Brinkhoff T."/>
            <person name="Daniel R."/>
        </authorList>
    </citation>
    <scope>NUCLEOTIDE SEQUENCE [LARGE SCALE GENOMIC DNA]</scope>
    <source>
        <strain evidence="3 4">KCTC 22803</strain>
        <plasmid evidence="3 4">p7465</plasmid>
    </source>
</reference>
<keyword evidence="2" id="KW-1277">Toxin-antitoxin system</keyword>
<dbReference type="InterPro" id="IPR035093">
    <property type="entry name" value="RelE/ParE_toxin_dom_sf"/>
</dbReference>
<dbReference type="PANTHER" id="PTHR33755:SF6">
    <property type="entry name" value="PLASMID STABILIZATION SYSTEM PROTEIN"/>
    <property type="match status" value="1"/>
</dbReference>
<keyword evidence="3" id="KW-0614">Plasmid</keyword>
<accession>A0ABY7SQH3</accession>
<gene>
    <name evidence="3" type="ORF">JHX87_18395</name>
</gene>